<proteinExistence type="predicted"/>
<protein>
    <submittedName>
        <fullName evidence="1">Thyroid adenoma-associated protein</fullName>
    </submittedName>
</protein>
<sequence>MHCSSARASFLVENQQLHCCRKTSSCVAFVKFSRCTVYQQMHSIVIVQQLLYSFLSTVHFSCVFLTTDRCANDVVSLSHKISEGSLVILSVIHFNDIVSFNTIVLVRQLMEEQQVKLETSSWVVVFIKGPM</sequence>
<organism evidence="1 2">
    <name type="scientific">Dorcoceras hygrometricum</name>
    <dbReference type="NCBI Taxonomy" id="472368"/>
    <lineage>
        <taxon>Eukaryota</taxon>
        <taxon>Viridiplantae</taxon>
        <taxon>Streptophyta</taxon>
        <taxon>Embryophyta</taxon>
        <taxon>Tracheophyta</taxon>
        <taxon>Spermatophyta</taxon>
        <taxon>Magnoliopsida</taxon>
        <taxon>eudicotyledons</taxon>
        <taxon>Gunneridae</taxon>
        <taxon>Pentapetalae</taxon>
        <taxon>asterids</taxon>
        <taxon>lamiids</taxon>
        <taxon>Lamiales</taxon>
        <taxon>Gesneriaceae</taxon>
        <taxon>Didymocarpoideae</taxon>
        <taxon>Trichosporeae</taxon>
        <taxon>Loxocarpinae</taxon>
        <taxon>Dorcoceras</taxon>
    </lineage>
</organism>
<dbReference type="EMBL" id="KQ988997">
    <property type="protein sequence ID" value="KZV55167.1"/>
    <property type="molecule type" value="Genomic_DNA"/>
</dbReference>
<evidence type="ECO:0000313" key="2">
    <source>
        <dbReference type="Proteomes" id="UP000250235"/>
    </source>
</evidence>
<keyword evidence="2" id="KW-1185">Reference proteome</keyword>
<gene>
    <name evidence="1" type="ORF">F511_27444</name>
</gene>
<evidence type="ECO:0000313" key="1">
    <source>
        <dbReference type="EMBL" id="KZV55167.1"/>
    </source>
</evidence>
<name>A0A2Z7D827_9LAMI</name>
<reference evidence="1 2" key="1">
    <citation type="journal article" date="2015" name="Proc. Natl. Acad. Sci. U.S.A.">
        <title>The resurrection genome of Boea hygrometrica: A blueprint for survival of dehydration.</title>
        <authorList>
            <person name="Xiao L."/>
            <person name="Yang G."/>
            <person name="Zhang L."/>
            <person name="Yang X."/>
            <person name="Zhao S."/>
            <person name="Ji Z."/>
            <person name="Zhou Q."/>
            <person name="Hu M."/>
            <person name="Wang Y."/>
            <person name="Chen M."/>
            <person name="Xu Y."/>
            <person name="Jin H."/>
            <person name="Xiao X."/>
            <person name="Hu G."/>
            <person name="Bao F."/>
            <person name="Hu Y."/>
            <person name="Wan P."/>
            <person name="Li L."/>
            <person name="Deng X."/>
            <person name="Kuang T."/>
            <person name="Xiang C."/>
            <person name="Zhu J.K."/>
            <person name="Oliver M.J."/>
            <person name="He Y."/>
        </authorList>
    </citation>
    <scope>NUCLEOTIDE SEQUENCE [LARGE SCALE GENOMIC DNA]</scope>
    <source>
        <strain evidence="2">cv. XS01</strain>
    </source>
</reference>
<dbReference type="AlphaFoldDB" id="A0A2Z7D827"/>
<dbReference type="Proteomes" id="UP000250235">
    <property type="component" value="Unassembled WGS sequence"/>
</dbReference>
<accession>A0A2Z7D827</accession>